<dbReference type="PANTHER" id="PTHR13205">
    <property type="entry name" value="TRANSMEMBRANE PROTEIN 15-RELATED"/>
    <property type="match status" value="1"/>
</dbReference>
<feature type="transmembrane region" description="Helical" evidence="10">
    <location>
        <begin position="9"/>
        <end position="25"/>
    </location>
</feature>
<feature type="transmembrane region" description="Helical" evidence="10">
    <location>
        <begin position="273"/>
        <end position="292"/>
    </location>
</feature>
<dbReference type="EC" id="2.7.1.108" evidence="3"/>
<name>A0A7S3GBL8_9EUKA</name>
<keyword evidence="5 10" id="KW-0812">Transmembrane</keyword>
<keyword evidence="4" id="KW-0808">Transferase</keyword>
<evidence type="ECO:0000256" key="3">
    <source>
        <dbReference type="ARBA" id="ARBA00012132"/>
    </source>
</evidence>
<protein>
    <recommendedName>
        <fullName evidence="3">dolichol kinase</fullName>
        <ecNumber evidence="3">2.7.1.108</ecNumber>
    </recommendedName>
</protein>
<feature type="transmembrane region" description="Helical" evidence="10">
    <location>
        <begin position="195"/>
        <end position="217"/>
    </location>
</feature>
<dbReference type="InterPro" id="IPR032974">
    <property type="entry name" value="Polypren_kinase"/>
</dbReference>
<dbReference type="GO" id="GO:0005789">
    <property type="term" value="C:endoplasmic reticulum membrane"/>
    <property type="evidence" value="ECO:0007669"/>
    <property type="project" value="UniProtKB-SubCell"/>
</dbReference>
<feature type="transmembrane region" description="Helical" evidence="10">
    <location>
        <begin position="31"/>
        <end position="47"/>
    </location>
</feature>
<feature type="transmembrane region" description="Helical" evidence="10">
    <location>
        <begin position="92"/>
        <end position="116"/>
    </location>
</feature>
<feature type="transmembrane region" description="Helical" evidence="10">
    <location>
        <begin position="441"/>
        <end position="458"/>
    </location>
</feature>
<evidence type="ECO:0000256" key="9">
    <source>
        <dbReference type="ARBA" id="ARBA00023136"/>
    </source>
</evidence>
<keyword evidence="8 10" id="KW-1133">Transmembrane helix</keyword>
<feature type="transmembrane region" description="Helical" evidence="10">
    <location>
        <begin position="67"/>
        <end position="86"/>
    </location>
</feature>
<dbReference type="PANTHER" id="PTHR13205:SF15">
    <property type="entry name" value="DOLICHOL KINASE"/>
    <property type="match status" value="1"/>
</dbReference>
<keyword evidence="7" id="KW-0256">Endoplasmic reticulum</keyword>
<evidence type="ECO:0000256" key="6">
    <source>
        <dbReference type="ARBA" id="ARBA00022777"/>
    </source>
</evidence>
<feature type="transmembrane region" description="Helical" evidence="10">
    <location>
        <begin position="229"/>
        <end position="249"/>
    </location>
</feature>
<evidence type="ECO:0000256" key="8">
    <source>
        <dbReference type="ARBA" id="ARBA00022989"/>
    </source>
</evidence>
<evidence type="ECO:0000313" key="11">
    <source>
        <dbReference type="EMBL" id="CAE0257254.1"/>
    </source>
</evidence>
<feature type="transmembrane region" description="Helical" evidence="10">
    <location>
        <begin position="400"/>
        <end position="421"/>
    </location>
</feature>
<comment type="similarity">
    <text evidence="2">Belongs to the polyprenol kinase family.</text>
</comment>
<feature type="transmembrane region" description="Helical" evidence="10">
    <location>
        <begin position="470"/>
        <end position="490"/>
    </location>
</feature>
<dbReference type="GO" id="GO:0043048">
    <property type="term" value="P:dolichyl monophosphate biosynthetic process"/>
    <property type="evidence" value="ECO:0007669"/>
    <property type="project" value="TreeGrafter"/>
</dbReference>
<accession>A0A7S3GBL8</accession>
<reference evidence="11" key="1">
    <citation type="submission" date="2021-01" db="EMBL/GenBank/DDBJ databases">
        <authorList>
            <person name="Corre E."/>
            <person name="Pelletier E."/>
            <person name="Niang G."/>
            <person name="Scheremetjew M."/>
            <person name="Finn R."/>
            <person name="Kale V."/>
            <person name="Holt S."/>
            <person name="Cochrane G."/>
            <person name="Meng A."/>
            <person name="Brown T."/>
            <person name="Cohen L."/>
        </authorList>
    </citation>
    <scope>NUCLEOTIDE SEQUENCE</scope>
    <source>
        <strain evidence="11">NIES-2562</strain>
    </source>
</reference>
<gene>
    <name evidence="11" type="ORF">PBIL07802_LOCUS19513</name>
</gene>
<comment type="subcellular location">
    <subcellularLocation>
        <location evidence="1">Endoplasmic reticulum membrane</location>
        <topology evidence="1">Multi-pass membrane protein</topology>
    </subcellularLocation>
</comment>
<feature type="transmembrane region" description="Helical" evidence="10">
    <location>
        <begin position="304"/>
        <end position="337"/>
    </location>
</feature>
<evidence type="ECO:0000256" key="1">
    <source>
        <dbReference type="ARBA" id="ARBA00004477"/>
    </source>
</evidence>
<dbReference type="EMBL" id="HBIB01030044">
    <property type="protein sequence ID" value="CAE0257254.1"/>
    <property type="molecule type" value="Transcribed_RNA"/>
</dbReference>
<organism evidence="11">
    <name type="scientific">Palpitomonas bilix</name>
    <dbReference type="NCBI Taxonomy" id="652834"/>
    <lineage>
        <taxon>Eukaryota</taxon>
        <taxon>Eukaryota incertae sedis</taxon>
    </lineage>
</organism>
<evidence type="ECO:0000256" key="2">
    <source>
        <dbReference type="ARBA" id="ARBA00010794"/>
    </source>
</evidence>
<feature type="transmembrane region" description="Helical" evidence="10">
    <location>
        <begin position="366"/>
        <end position="388"/>
    </location>
</feature>
<keyword evidence="9 10" id="KW-0472">Membrane</keyword>
<evidence type="ECO:0000256" key="5">
    <source>
        <dbReference type="ARBA" id="ARBA00022692"/>
    </source>
</evidence>
<feature type="transmembrane region" description="Helical" evidence="10">
    <location>
        <begin position="123"/>
        <end position="151"/>
    </location>
</feature>
<evidence type="ECO:0000256" key="7">
    <source>
        <dbReference type="ARBA" id="ARBA00022824"/>
    </source>
</evidence>
<evidence type="ECO:0000256" key="10">
    <source>
        <dbReference type="SAM" id="Phobius"/>
    </source>
</evidence>
<dbReference type="AlphaFoldDB" id="A0A7S3GBL8"/>
<sequence length="511" mass="55712">MRSCGFDKLWLIEAVAVVVTALLSANTRPIFYVWTLLCLAIDAYLVYNQRSMRRSRWRLRDGNKSGVMHCFLLVVAVMQILQNAAIKGSSRSLFATFLASAAAPILLGFLTTVFTFRRYVPLFIAYFAFAFVVVGDVSMAVMSSLFFFYFFLSFAPSSFTLAECMLLTQVFTLPVFAVEAIERGWVSNVGEQHFVVAYLCSGALLCCAATTAVVSVVGRETKSEKTIGFVLSVCAWLAVIAAITVRVSYNLEGGVDPFSWAIAFLVGKTRRQWISGIWLTALFVTVAVANRVNGTVPQTIYRKIFHALAVALFLPGILIDIDFLAVSLAIASVIMLYVEMLRLLDAPLLGKVIHSYVSSNTDEKDAGPLVLTHFYLLLGTSLPVWYVWVRRDSIETSTVAFLISICGIITVGVQDAAASTFGKLYGKHKWMGGSKKSVEGTAAGIIAALLSTLLFMLVRDVVMHADTLLTLPPLSAFFAFILAGIVEAVSDQIDNLILPLVALNVIAISGG</sequence>
<keyword evidence="6" id="KW-0418">Kinase</keyword>
<dbReference type="GO" id="GO:0004168">
    <property type="term" value="F:dolichol kinase activity"/>
    <property type="evidence" value="ECO:0007669"/>
    <property type="project" value="UniProtKB-EC"/>
</dbReference>
<evidence type="ECO:0000256" key="4">
    <source>
        <dbReference type="ARBA" id="ARBA00022679"/>
    </source>
</evidence>
<proteinExistence type="inferred from homology"/>